<organism evidence="2 4">
    <name type="scientific">Ardenticatena maritima</name>
    <dbReference type="NCBI Taxonomy" id="872965"/>
    <lineage>
        <taxon>Bacteria</taxon>
        <taxon>Bacillati</taxon>
        <taxon>Chloroflexota</taxon>
        <taxon>Ardenticatenia</taxon>
        <taxon>Ardenticatenales</taxon>
        <taxon>Ardenticatenaceae</taxon>
        <taxon>Ardenticatena</taxon>
    </lineage>
</organism>
<dbReference type="InterPro" id="IPR022742">
    <property type="entry name" value="Hydrolase_4"/>
</dbReference>
<reference evidence="4" key="3">
    <citation type="submission" date="2015-08" db="EMBL/GenBank/DDBJ databases">
        <title>Draft Genome Sequence of a Heterotrophic Facultative Anaerobic Bacterium Ardenticatena maritima Strain 110S.</title>
        <authorList>
            <person name="Kawaichi S."/>
            <person name="Yoshida T."/>
            <person name="Sako Y."/>
            <person name="Nakamura R."/>
        </authorList>
    </citation>
    <scope>NUCLEOTIDE SEQUENCE [LARGE SCALE GENOMIC DNA]</scope>
    <source>
        <strain evidence="4">110S</strain>
    </source>
</reference>
<dbReference type="InterPro" id="IPR029058">
    <property type="entry name" value="AB_hydrolase_fold"/>
</dbReference>
<reference evidence="2" key="1">
    <citation type="journal article" date="2015" name="Genome Announc.">
        <title>Draft Genome Sequence of a Heterotrophic Facultative Anaerobic Thermophilic Bacterium, Ardenticatena maritima Strain 110ST.</title>
        <authorList>
            <person name="Kawaichi S."/>
            <person name="Yoshida T."/>
            <person name="Sako Y."/>
            <person name="Nakamura R."/>
        </authorList>
    </citation>
    <scope>NUCLEOTIDE SEQUENCE [LARGE SCALE GENOMIC DNA]</scope>
    <source>
        <strain evidence="2">110S</strain>
    </source>
</reference>
<dbReference type="Gene3D" id="3.40.50.1820">
    <property type="entry name" value="alpha/beta hydrolase"/>
    <property type="match status" value="1"/>
</dbReference>
<accession>A0A0M8K989</accession>
<dbReference type="Proteomes" id="UP000037784">
    <property type="component" value="Unassembled WGS sequence"/>
</dbReference>
<sequence length="309" mass="34639">MQRSIVHIPTADGWRLEADLIVPPSPMGALVVGHAMMLNRTSMDHPPGQGVASTLAQAGFVVLNVDLRGRGASLPHASRRVDWSYDDLVFGDTPALVEFMQREWGELPLALVGHSLFGHVAAGYLGFHPDTPVRALAAFAANLWARQWEQSRVLWWRKRLAMEATTALTYLFGVAPARRFRQGTDDEARTYYRQLCHWTRHGVWRTLDGRDYLAAIARARQPMLNVIGARDRFLCTPDNARAMWRHWGGPYEQWVIDESWGLGYVPAHVGIVLNPACRLVWERMAQWLQEAMGLASSASMSSTTKEPGA</sequence>
<dbReference type="Pfam" id="PF12146">
    <property type="entry name" value="Hydrolase_4"/>
    <property type="match status" value="1"/>
</dbReference>
<dbReference type="EMBL" id="LGKN01000005">
    <property type="protein sequence ID" value="KPL87724.1"/>
    <property type="molecule type" value="Genomic_DNA"/>
</dbReference>
<comment type="caution">
    <text evidence="2">The sequence shown here is derived from an EMBL/GenBank/DDBJ whole genome shotgun (WGS) entry which is preliminary data.</text>
</comment>
<proteinExistence type="predicted"/>
<gene>
    <name evidence="2" type="ORF">ARMA_1755</name>
    <name evidence="3" type="ORF">SE16_09020</name>
</gene>
<dbReference type="Proteomes" id="UP000050502">
    <property type="component" value="Unassembled WGS sequence"/>
</dbReference>
<dbReference type="AlphaFoldDB" id="A0A0M8K989"/>
<evidence type="ECO:0000313" key="5">
    <source>
        <dbReference type="Proteomes" id="UP000050502"/>
    </source>
</evidence>
<protein>
    <recommendedName>
        <fullName evidence="1">Serine aminopeptidase S33 domain-containing protein</fullName>
    </recommendedName>
</protein>
<evidence type="ECO:0000313" key="4">
    <source>
        <dbReference type="Proteomes" id="UP000037784"/>
    </source>
</evidence>
<reference evidence="3 5" key="2">
    <citation type="submission" date="2015-07" db="EMBL/GenBank/DDBJ databases">
        <title>Whole genome sequence of Ardenticatena maritima DSM 23922.</title>
        <authorList>
            <person name="Hemp J."/>
            <person name="Ward L.M."/>
            <person name="Pace L.A."/>
            <person name="Fischer W.W."/>
        </authorList>
    </citation>
    <scope>NUCLEOTIDE SEQUENCE [LARGE SCALE GENOMIC DNA]</scope>
    <source>
        <strain evidence="3 5">110S</strain>
    </source>
</reference>
<name>A0A0M8K989_9CHLR</name>
<evidence type="ECO:0000259" key="1">
    <source>
        <dbReference type="Pfam" id="PF12146"/>
    </source>
</evidence>
<feature type="domain" description="Serine aminopeptidase S33" evidence="1">
    <location>
        <begin position="50"/>
        <end position="246"/>
    </location>
</feature>
<keyword evidence="4" id="KW-1185">Reference proteome</keyword>
<evidence type="ECO:0000313" key="3">
    <source>
        <dbReference type="EMBL" id="KPL87724.1"/>
    </source>
</evidence>
<dbReference type="SUPFAM" id="SSF53474">
    <property type="entry name" value="alpha/beta-Hydrolases"/>
    <property type="match status" value="1"/>
</dbReference>
<dbReference type="OrthoDB" id="9777090at2"/>
<dbReference type="RefSeq" id="WP_054493181.1">
    <property type="nucleotide sequence ID" value="NZ_BBZA01000137.1"/>
</dbReference>
<dbReference type="STRING" id="872965.SE16_09020"/>
<evidence type="ECO:0000313" key="2">
    <source>
        <dbReference type="EMBL" id="GAP63332.1"/>
    </source>
</evidence>
<dbReference type="EMBL" id="BBZA01000137">
    <property type="protein sequence ID" value="GAP63332.1"/>
    <property type="molecule type" value="Genomic_DNA"/>
</dbReference>